<dbReference type="PANTHER" id="PTHR22744:SF17">
    <property type="entry name" value="BTB DOMAIN-CONTAINING PROTEIN"/>
    <property type="match status" value="1"/>
</dbReference>
<feature type="domain" description="BTB" evidence="1">
    <location>
        <begin position="37"/>
        <end position="99"/>
    </location>
</feature>
<sequence length="268" mass="31420">MSLQNHVPAKDLPYIESGAPHRSPKEHRKFSRPWKSSDLILQVADREFHVHRAVLMVCSPVFEAMLSSEFKEKSAKKIPLPGKDATEIEQMLQGIYPDEDLWISKENCLFLLKLSTEYQIDRLKTRCKEYLSYWRRDGMNIDEAVEVIIVSQNYSVEKWIVERCVDQFVSQTDKKWVQLQKHKRFSELEPATVKHITEERVDYLERILNIGVTFQFGEYAEEKPEKDIPMFNCRRCESFFSTRTNLSRNTCIAEPCEARDGMSGMVGW</sequence>
<dbReference type="Proteomes" id="UP001159427">
    <property type="component" value="Unassembled WGS sequence"/>
</dbReference>
<proteinExistence type="predicted"/>
<evidence type="ECO:0000259" key="1">
    <source>
        <dbReference type="PROSITE" id="PS50097"/>
    </source>
</evidence>
<dbReference type="Pfam" id="PF00651">
    <property type="entry name" value="BTB"/>
    <property type="match status" value="1"/>
</dbReference>
<evidence type="ECO:0000313" key="2">
    <source>
        <dbReference type="EMBL" id="CAH3017950.1"/>
    </source>
</evidence>
<dbReference type="Gene3D" id="3.30.710.10">
    <property type="entry name" value="Potassium Channel Kv1.1, Chain A"/>
    <property type="match status" value="1"/>
</dbReference>
<keyword evidence="3" id="KW-1185">Reference proteome</keyword>
<dbReference type="PROSITE" id="PS50097">
    <property type="entry name" value="BTB"/>
    <property type="match status" value="1"/>
</dbReference>
<protein>
    <recommendedName>
        <fullName evidence="1">BTB domain-containing protein</fullName>
    </recommendedName>
</protein>
<feature type="non-terminal residue" evidence="2">
    <location>
        <position position="268"/>
    </location>
</feature>
<dbReference type="SUPFAM" id="SSF54695">
    <property type="entry name" value="POZ domain"/>
    <property type="match status" value="1"/>
</dbReference>
<dbReference type="InterPro" id="IPR000210">
    <property type="entry name" value="BTB/POZ_dom"/>
</dbReference>
<evidence type="ECO:0000313" key="3">
    <source>
        <dbReference type="Proteomes" id="UP001159427"/>
    </source>
</evidence>
<dbReference type="EMBL" id="CALNXI010000074">
    <property type="protein sequence ID" value="CAH3017950.1"/>
    <property type="molecule type" value="Genomic_DNA"/>
</dbReference>
<organism evidence="2 3">
    <name type="scientific">Porites evermanni</name>
    <dbReference type="NCBI Taxonomy" id="104178"/>
    <lineage>
        <taxon>Eukaryota</taxon>
        <taxon>Metazoa</taxon>
        <taxon>Cnidaria</taxon>
        <taxon>Anthozoa</taxon>
        <taxon>Hexacorallia</taxon>
        <taxon>Scleractinia</taxon>
        <taxon>Fungiina</taxon>
        <taxon>Poritidae</taxon>
        <taxon>Porites</taxon>
    </lineage>
</organism>
<gene>
    <name evidence="2" type="ORF">PEVE_00040478</name>
</gene>
<comment type="caution">
    <text evidence="2">The sequence shown here is derived from an EMBL/GenBank/DDBJ whole genome shotgun (WGS) entry which is preliminary data.</text>
</comment>
<dbReference type="SMART" id="SM00225">
    <property type="entry name" value="BTB"/>
    <property type="match status" value="1"/>
</dbReference>
<name>A0ABN8LPN0_9CNID</name>
<reference evidence="2 3" key="1">
    <citation type="submission" date="2022-05" db="EMBL/GenBank/DDBJ databases">
        <authorList>
            <consortium name="Genoscope - CEA"/>
            <person name="William W."/>
        </authorList>
    </citation>
    <scope>NUCLEOTIDE SEQUENCE [LARGE SCALE GENOMIC DNA]</scope>
</reference>
<accession>A0ABN8LPN0</accession>
<dbReference type="PANTHER" id="PTHR22744">
    <property type="entry name" value="HELIX LOOP HELIX PROTEIN 21-RELATED"/>
    <property type="match status" value="1"/>
</dbReference>
<dbReference type="CDD" id="cd18186">
    <property type="entry name" value="BTB_POZ_ZBTB_KLHL-like"/>
    <property type="match status" value="1"/>
</dbReference>
<dbReference type="InterPro" id="IPR011333">
    <property type="entry name" value="SKP1/BTB/POZ_sf"/>
</dbReference>